<name>A0A0F4YZ83_RASE3</name>
<dbReference type="OrthoDB" id="4450707at2759"/>
<evidence type="ECO:0000313" key="3">
    <source>
        <dbReference type="Proteomes" id="UP000053958"/>
    </source>
</evidence>
<feature type="compositionally biased region" description="Polar residues" evidence="1">
    <location>
        <begin position="1"/>
        <end position="12"/>
    </location>
</feature>
<dbReference type="RefSeq" id="XP_013329550.1">
    <property type="nucleotide sequence ID" value="XM_013474096.1"/>
</dbReference>
<protein>
    <submittedName>
        <fullName evidence="2">Uncharacterized protein</fullName>
    </submittedName>
</protein>
<keyword evidence="3" id="KW-1185">Reference proteome</keyword>
<accession>A0A0F4YZ83</accession>
<sequence length="322" mass="37030">MNLNPAENSRQDYQPPEKHETMTTPDTASRSTIVLERGHSVPDHLMDLLNDWHRENPTLQPPGAYRNKRPPGPAAVFSRTGERLHLSVIVVLAPVRYEMLVLQSEQDPAKFVGCIQDGPVRTFFKEWLGKNKFEDRACAVRLFIQKNGQHELPTEVMWKVADSRQPARKPPNNGSAVISTRRRRDRRDRFSDSDDDTDTTFTTQSSSEDSDNELSSHPTKRRRATETRNQPSVQNDNPMATVIFKLVTPKSSATRCFTVQASDTGEYLLKKSREFFRLFDRDISMPILVCKTIGDKEHKYIFDANDMDLLLKELRKRVREES</sequence>
<comment type="caution">
    <text evidence="2">The sequence shown here is derived from an EMBL/GenBank/DDBJ whole genome shotgun (WGS) entry which is preliminary data.</text>
</comment>
<gene>
    <name evidence="2" type="ORF">T310_3045</name>
</gene>
<reference evidence="2 3" key="1">
    <citation type="submission" date="2015-04" db="EMBL/GenBank/DDBJ databases">
        <authorList>
            <person name="Heijne W.H."/>
            <person name="Fedorova N.D."/>
            <person name="Nierman W.C."/>
            <person name="Vollebregt A.W."/>
            <person name="Zhao Z."/>
            <person name="Wu L."/>
            <person name="Kumar M."/>
            <person name="Stam H."/>
            <person name="van den Berg M.A."/>
            <person name="Pel H.J."/>
        </authorList>
    </citation>
    <scope>NUCLEOTIDE SEQUENCE [LARGE SCALE GENOMIC DNA]</scope>
    <source>
        <strain evidence="2 3">CBS 393.64</strain>
    </source>
</reference>
<dbReference type="AlphaFoldDB" id="A0A0F4YZ83"/>
<dbReference type="Proteomes" id="UP000053958">
    <property type="component" value="Unassembled WGS sequence"/>
</dbReference>
<dbReference type="GeneID" id="25315395"/>
<feature type="compositionally biased region" description="Polar residues" evidence="1">
    <location>
        <begin position="227"/>
        <end position="237"/>
    </location>
</feature>
<feature type="region of interest" description="Disordered" evidence="1">
    <location>
        <begin position="162"/>
        <end position="237"/>
    </location>
</feature>
<evidence type="ECO:0000256" key="1">
    <source>
        <dbReference type="SAM" id="MobiDB-lite"/>
    </source>
</evidence>
<evidence type="ECO:0000313" key="2">
    <source>
        <dbReference type="EMBL" id="KKA22938.1"/>
    </source>
</evidence>
<organism evidence="2 3">
    <name type="scientific">Rasamsonia emersonii (strain ATCC 16479 / CBS 393.64 / IMI 116815)</name>
    <dbReference type="NCBI Taxonomy" id="1408163"/>
    <lineage>
        <taxon>Eukaryota</taxon>
        <taxon>Fungi</taxon>
        <taxon>Dikarya</taxon>
        <taxon>Ascomycota</taxon>
        <taxon>Pezizomycotina</taxon>
        <taxon>Eurotiomycetes</taxon>
        <taxon>Eurotiomycetidae</taxon>
        <taxon>Eurotiales</taxon>
        <taxon>Trichocomaceae</taxon>
        <taxon>Rasamsonia</taxon>
    </lineage>
</organism>
<proteinExistence type="predicted"/>
<feature type="region of interest" description="Disordered" evidence="1">
    <location>
        <begin position="1"/>
        <end position="29"/>
    </location>
</feature>
<dbReference type="EMBL" id="LASV01000118">
    <property type="protein sequence ID" value="KKA22938.1"/>
    <property type="molecule type" value="Genomic_DNA"/>
</dbReference>